<dbReference type="InterPro" id="IPR017932">
    <property type="entry name" value="GATase_2_dom"/>
</dbReference>
<evidence type="ECO:0000256" key="11">
    <source>
        <dbReference type="ARBA" id="ARBA00023014"/>
    </source>
</evidence>
<evidence type="ECO:0000256" key="5">
    <source>
        <dbReference type="ARBA" id="ARBA00022630"/>
    </source>
</evidence>
<dbReference type="InterPro" id="IPR050711">
    <property type="entry name" value="ET-N_metabolism_enzyme"/>
</dbReference>
<evidence type="ECO:0000256" key="12">
    <source>
        <dbReference type="ARBA" id="ARBA00023164"/>
    </source>
</evidence>
<dbReference type="Gene3D" id="3.20.20.70">
    <property type="entry name" value="Aldolase class I"/>
    <property type="match status" value="1"/>
</dbReference>
<dbReference type="InterPro" id="IPR006982">
    <property type="entry name" value="Glu_synth_centr_N"/>
</dbReference>
<evidence type="ECO:0000256" key="10">
    <source>
        <dbReference type="ARBA" id="ARBA00023004"/>
    </source>
</evidence>
<keyword evidence="18" id="KW-1185">Reference proteome</keyword>
<dbReference type="PANTHER" id="PTHR11938">
    <property type="entry name" value="FAD NADPH DEHYDROGENASE/OXIDOREDUCTASE"/>
    <property type="match status" value="1"/>
</dbReference>
<dbReference type="InterPro" id="IPR029055">
    <property type="entry name" value="Ntn_hydrolases_N"/>
</dbReference>
<keyword evidence="11" id="KW-0411">Iron-sulfur</keyword>
<feature type="domain" description="Glutamine amidotransferase type-2" evidence="16">
    <location>
        <begin position="22"/>
        <end position="357"/>
    </location>
</feature>
<evidence type="ECO:0000256" key="4">
    <source>
        <dbReference type="ARBA" id="ARBA00022605"/>
    </source>
</evidence>
<keyword evidence="4" id="KW-0028">Amino-acid biosynthesis</keyword>
<dbReference type="GO" id="GO:0019676">
    <property type="term" value="P:ammonia assimilation cycle"/>
    <property type="evidence" value="ECO:0007669"/>
    <property type="project" value="TreeGrafter"/>
</dbReference>
<keyword evidence="6" id="KW-0288">FMN</keyword>
<evidence type="ECO:0000256" key="7">
    <source>
        <dbReference type="ARBA" id="ARBA00022723"/>
    </source>
</evidence>
<gene>
    <name evidence="17" type="primary">GLT1</name>
    <name evidence="17" type="ORF">CEXT_710931</name>
</gene>
<name>A0AAV4TS15_CAEEX</name>
<proteinExistence type="inferred from homology"/>
<keyword evidence="7" id="KW-0479">Metal-binding</keyword>
<dbReference type="GO" id="GO:0046872">
    <property type="term" value="F:metal ion binding"/>
    <property type="evidence" value="ECO:0007669"/>
    <property type="project" value="UniProtKB-KW"/>
</dbReference>
<evidence type="ECO:0000256" key="13">
    <source>
        <dbReference type="ARBA" id="ARBA00023291"/>
    </source>
</evidence>
<dbReference type="SUPFAM" id="SSF56235">
    <property type="entry name" value="N-terminal nucleophile aminohydrolases (Ntn hydrolases)"/>
    <property type="match status" value="1"/>
</dbReference>
<dbReference type="GO" id="GO:0006537">
    <property type="term" value="P:glutamate biosynthetic process"/>
    <property type="evidence" value="ECO:0007669"/>
    <property type="project" value="UniProtKB-KW"/>
</dbReference>
<evidence type="ECO:0000256" key="6">
    <source>
        <dbReference type="ARBA" id="ARBA00022643"/>
    </source>
</evidence>
<dbReference type="AlphaFoldDB" id="A0AAV4TS15"/>
<reference evidence="17 18" key="1">
    <citation type="submission" date="2021-06" db="EMBL/GenBank/DDBJ databases">
        <title>Caerostris extrusa draft genome.</title>
        <authorList>
            <person name="Kono N."/>
            <person name="Arakawa K."/>
        </authorList>
    </citation>
    <scope>NUCLEOTIDE SEQUENCE [LARGE SCALE GENOMIC DNA]</scope>
</reference>
<evidence type="ECO:0000256" key="15">
    <source>
        <dbReference type="ARBA" id="ARBA00039085"/>
    </source>
</evidence>
<sequence>MEKSGLPLKQGLYDPKFEKDACGVGFVVNINGVASHKLIRDAETISKRLEHRGACAFENNTGDGAGLMASIPHEYYKNLDYATGIIFLNSFDEENVKLHFKLLAEEFQLQLLCWRNIEVNNSSLGSVSIATEPLMLQVFIKANNLSVGQFKQKGQLTSSQLWTYFKDLKNPDFKSYLAIVHARFSTNTFPTWERAHPLRYLAHNGEINTLHGNVNLMKAREGVMKSSIYGEHLKKLYPVVEQNMSDSGSLDNVLEFLIMAGQRSLPEALITMVPEAWRKDKLMITDKNIFTTLVTFTDGRYIGAILDRNGLRPSRYYLTEDNQVIMASEVGVLDLEKENIKLKGRLRPGRMLLVDTITHTFMRDDEIKVQIARQRPLEKWLQRVDKLKSSSDGRKHRKSIIAEDVLKDKRLPLFGYTIEFLQLLLLPMIQNGKEALGSMGNDAPLACLSQFQPLLYEYFKQRFLHKLLIHLLIHFACPVGPSFNILEPSSKQCQRLWLEQPVLTLFGHGCIKKYKLQRMESKKWLFANTKIVDINYCVEEGVDGLTAAIDRICLEAYVAAKDDYSLVVLSDRNSNEDYIPVSALLALGAVHHYLIKERQRTKVGLIVETGEAREVHHICVLLGYGADAVCPYLVYETAFGLNLQAPFNPPMSQSDIESNYIKSMSTGISKVMAKIGISTLQSYKGAQIFEALGLDDEVIEKCFKHTPSRIGGANFEVLAQEAFQRHQLAFFHRNGDNNILRNPGFYHWRAGGEAHVNDPKSIANLQEASRMKSQKLMIVLQKVQ</sequence>
<evidence type="ECO:0000256" key="14">
    <source>
        <dbReference type="ARBA" id="ARBA00037928"/>
    </source>
</evidence>
<comment type="similarity">
    <text evidence="3">Belongs to the glutamate synthase family.</text>
</comment>
<dbReference type="GO" id="GO:0016040">
    <property type="term" value="F:glutamate synthase (NADH) activity"/>
    <property type="evidence" value="ECO:0007669"/>
    <property type="project" value="TreeGrafter"/>
</dbReference>
<evidence type="ECO:0000313" key="18">
    <source>
        <dbReference type="Proteomes" id="UP001054945"/>
    </source>
</evidence>
<evidence type="ECO:0000256" key="9">
    <source>
        <dbReference type="ARBA" id="ARBA00023002"/>
    </source>
</evidence>
<keyword evidence="8" id="KW-0315">Glutamine amidotransferase</keyword>
<dbReference type="SUPFAM" id="SSF51395">
    <property type="entry name" value="FMN-linked oxidoreductases"/>
    <property type="match status" value="1"/>
</dbReference>
<comment type="cofactor">
    <cofactor evidence="2">
        <name>[3Fe-4S] cluster</name>
        <dbReference type="ChEBI" id="CHEBI:21137"/>
    </cofactor>
</comment>
<evidence type="ECO:0000256" key="2">
    <source>
        <dbReference type="ARBA" id="ARBA00001927"/>
    </source>
</evidence>
<keyword evidence="10" id="KW-0408">Iron</keyword>
<dbReference type="EC" id="1.4.7.1" evidence="15"/>
<dbReference type="PROSITE" id="PS51278">
    <property type="entry name" value="GATASE_TYPE_2"/>
    <property type="match status" value="1"/>
</dbReference>
<dbReference type="EMBL" id="BPLR01011490">
    <property type="protein sequence ID" value="GIY46863.1"/>
    <property type="molecule type" value="Genomic_DNA"/>
</dbReference>
<protein>
    <recommendedName>
        <fullName evidence="15">glutamate synthase (ferredoxin)</fullName>
        <ecNumber evidence="15">1.4.7.1</ecNumber>
    </recommendedName>
</protein>
<dbReference type="Proteomes" id="UP001054945">
    <property type="component" value="Unassembled WGS sequence"/>
</dbReference>
<comment type="caution">
    <text evidence="17">The sequence shown here is derived from an EMBL/GenBank/DDBJ whole genome shotgun (WGS) entry which is preliminary data.</text>
</comment>
<comment type="cofactor">
    <cofactor evidence="1">
        <name>FMN</name>
        <dbReference type="ChEBI" id="CHEBI:58210"/>
    </cofactor>
</comment>
<accession>A0AAV4TS15</accession>
<dbReference type="GO" id="GO:0051538">
    <property type="term" value="F:3 iron, 4 sulfur cluster binding"/>
    <property type="evidence" value="ECO:0007669"/>
    <property type="project" value="UniProtKB-KW"/>
</dbReference>
<dbReference type="Pfam" id="PF04898">
    <property type="entry name" value="Glu_syn_central"/>
    <property type="match status" value="1"/>
</dbReference>
<dbReference type="FunFam" id="3.20.20.70:FF:000031">
    <property type="entry name" value="Glutamate synthase 1 [NADH]"/>
    <property type="match status" value="1"/>
</dbReference>
<organism evidence="17 18">
    <name type="scientific">Caerostris extrusa</name>
    <name type="common">Bark spider</name>
    <name type="synonym">Caerostris bankana</name>
    <dbReference type="NCBI Taxonomy" id="172846"/>
    <lineage>
        <taxon>Eukaryota</taxon>
        <taxon>Metazoa</taxon>
        <taxon>Ecdysozoa</taxon>
        <taxon>Arthropoda</taxon>
        <taxon>Chelicerata</taxon>
        <taxon>Arachnida</taxon>
        <taxon>Araneae</taxon>
        <taxon>Araneomorphae</taxon>
        <taxon>Entelegynae</taxon>
        <taxon>Araneoidea</taxon>
        <taxon>Araneidae</taxon>
        <taxon>Caerostris</taxon>
    </lineage>
</organism>
<dbReference type="InterPro" id="IPR013785">
    <property type="entry name" value="Aldolase_TIM"/>
</dbReference>
<evidence type="ECO:0000256" key="1">
    <source>
        <dbReference type="ARBA" id="ARBA00001917"/>
    </source>
</evidence>
<keyword evidence="13" id="KW-0003">3Fe-4S</keyword>
<comment type="pathway">
    <text evidence="14">Amino-acid biosynthesis; L-glutamate biosynthesis via GLT pathway; L-glutamate from 2-oxoglutarate and L-glutamine (ferredoxin route): step 1/1.</text>
</comment>
<dbReference type="Pfam" id="PF00310">
    <property type="entry name" value="GATase_2"/>
    <property type="match status" value="2"/>
</dbReference>
<dbReference type="Gene3D" id="3.60.20.10">
    <property type="entry name" value="Glutamine Phosphoribosylpyrophosphate, subunit 1, domain 1"/>
    <property type="match status" value="2"/>
</dbReference>
<evidence type="ECO:0000256" key="8">
    <source>
        <dbReference type="ARBA" id="ARBA00022962"/>
    </source>
</evidence>
<keyword evidence="5" id="KW-0285">Flavoprotein</keyword>
<keyword evidence="12" id="KW-0314">Glutamate biosynthesis</keyword>
<dbReference type="CDD" id="cd00713">
    <property type="entry name" value="GltS"/>
    <property type="match status" value="1"/>
</dbReference>
<evidence type="ECO:0000259" key="16">
    <source>
        <dbReference type="PROSITE" id="PS51278"/>
    </source>
</evidence>
<evidence type="ECO:0000313" key="17">
    <source>
        <dbReference type="EMBL" id="GIY46863.1"/>
    </source>
</evidence>
<dbReference type="PANTHER" id="PTHR11938:SF133">
    <property type="entry name" value="GLUTAMATE SYNTHASE (NADH)"/>
    <property type="match status" value="1"/>
</dbReference>
<evidence type="ECO:0000256" key="3">
    <source>
        <dbReference type="ARBA" id="ARBA00009716"/>
    </source>
</evidence>
<keyword evidence="9" id="KW-0560">Oxidoreductase</keyword>
<dbReference type="GO" id="GO:0016041">
    <property type="term" value="F:glutamate synthase (ferredoxin) activity"/>
    <property type="evidence" value="ECO:0007669"/>
    <property type="project" value="UniProtKB-EC"/>
</dbReference>